<organism evidence="1 2">
    <name type="scientific">Sediminibacterium ginsengisoli</name>
    <dbReference type="NCBI Taxonomy" id="413434"/>
    <lineage>
        <taxon>Bacteria</taxon>
        <taxon>Pseudomonadati</taxon>
        <taxon>Bacteroidota</taxon>
        <taxon>Chitinophagia</taxon>
        <taxon>Chitinophagales</taxon>
        <taxon>Chitinophagaceae</taxon>
        <taxon>Sediminibacterium</taxon>
    </lineage>
</organism>
<sequence>MHQYWGFGLYITSEIEFPELYPFPFSEVPDITIQYGNTPKELRGEPTLKRVDMLVAPTEYLLKVNGIASYYASNGNRIIVQPAAGADISSVRLFLLSNAITAILYQRNTIPLHASAVVYNEKLILFCGHSRAGKSTLATKLNALGYPIFSDDICVLKISNDDKLVIYPSYPMSKLWEDSFDLLSVQRSELNVQLRPHLAKYGNYFHGSFDMLSRDIFCTFILNDSHPATKEDVEIRKISSMEASLALFKMPYRQLQLDGMLKRAVNFSTLSKLSTTSSVYEIRRDQNLNTINLLAEKVIELIHFK</sequence>
<dbReference type="STRING" id="413434.SAMN04488132_102326"/>
<protein>
    <recommendedName>
        <fullName evidence="3">Hpr(Ser) kinase/phosphatase</fullName>
    </recommendedName>
</protein>
<dbReference type="OrthoDB" id="5430844at2"/>
<name>A0A1T4L6K6_9BACT</name>
<evidence type="ECO:0000313" key="2">
    <source>
        <dbReference type="Proteomes" id="UP000190888"/>
    </source>
</evidence>
<keyword evidence="2" id="KW-1185">Reference proteome</keyword>
<dbReference type="RefSeq" id="WP_078830279.1">
    <property type="nucleotide sequence ID" value="NZ_FUWH01000002.1"/>
</dbReference>
<dbReference type="SUPFAM" id="SSF53795">
    <property type="entry name" value="PEP carboxykinase-like"/>
    <property type="match status" value="1"/>
</dbReference>
<proteinExistence type="predicted"/>
<accession>A0A1T4L6K6</accession>
<evidence type="ECO:0000313" key="1">
    <source>
        <dbReference type="EMBL" id="SJZ50243.1"/>
    </source>
</evidence>
<reference evidence="1 2" key="1">
    <citation type="submission" date="2017-02" db="EMBL/GenBank/DDBJ databases">
        <authorList>
            <person name="Peterson S.W."/>
        </authorList>
    </citation>
    <scope>NUCLEOTIDE SEQUENCE [LARGE SCALE GENOMIC DNA]</scope>
    <source>
        <strain evidence="1 2">DSM 22335</strain>
    </source>
</reference>
<evidence type="ECO:0008006" key="3">
    <source>
        <dbReference type="Google" id="ProtNLM"/>
    </source>
</evidence>
<gene>
    <name evidence="1" type="ORF">SAMN04488132_102326</name>
</gene>
<dbReference type="EMBL" id="FUWH01000002">
    <property type="protein sequence ID" value="SJZ50243.1"/>
    <property type="molecule type" value="Genomic_DNA"/>
</dbReference>
<dbReference type="Proteomes" id="UP000190888">
    <property type="component" value="Unassembled WGS sequence"/>
</dbReference>
<dbReference type="InterPro" id="IPR027417">
    <property type="entry name" value="P-loop_NTPase"/>
</dbReference>
<dbReference type="Gene3D" id="3.40.50.300">
    <property type="entry name" value="P-loop containing nucleotide triphosphate hydrolases"/>
    <property type="match status" value="1"/>
</dbReference>
<dbReference type="AlphaFoldDB" id="A0A1T4L6K6"/>